<organism evidence="2 3">
    <name type="scientific">Fusarium torreyae</name>
    <dbReference type="NCBI Taxonomy" id="1237075"/>
    <lineage>
        <taxon>Eukaryota</taxon>
        <taxon>Fungi</taxon>
        <taxon>Dikarya</taxon>
        <taxon>Ascomycota</taxon>
        <taxon>Pezizomycotina</taxon>
        <taxon>Sordariomycetes</taxon>
        <taxon>Hypocreomycetidae</taxon>
        <taxon>Hypocreales</taxon>
        <taxon>Nectriaceae</taxon>
        <taxon>Fusarium</taxon>
    </lineage>
</organism>
<dbReference type="SUPFAM" id="SSF52540">
    <property type="entry name" value="P-loop containing nucleoside triphosphate hydrolases"/>
    <property type="match status" value="1"/>
</dbReference>
<evidence type="ECO:0008006" key="4">
    <source>
        <dbReference type="Google" id="ProtNLM"/>
    </source>
</evidence>
<dbReference type="AlphaFoldDB" id="A0A9W8S863"/>
<keyword evidence="1" id="KW-0812">Transmembrane</keyword>
<evidence type="ECO:0000313" key="2">
    <source>
        <dbReference type="EMBL" id="KAJ4266040.1"/>
    </source>
</evidence>
<keyword evidence="3" id="KW-1185">Reference proteome</keyword>
<accession>A0A9W8S863</accession>
<protein>
    <recommendedName>
        <fullName evidence="4">P-loop containing nucleoside triphosphate hydrolase protein</fullName>
    </recommendedName>
</protein>
<evidence type="ECO:0000256" key="1">
    <source>
        <dbReference type="SAM" id="Phobius"/>
    </source>
</evidence>
<comment type="caution">
    <text evidence="2">The sequence shown here is derived from an EMBL/GenBank/DDBJ whole genome shotgun (WGS) entry which is preliminary data.</text>
</comment>
<reference evidence="2" key="1">
    <citation type="submission" date="2022-09" db="EMBL/GenBank/DDBJ databases">
        <title>Fusarium specimens isolated from Avocado Roots.</title>
        <authorList>
            <person name="Stajich J."/>
            <person name="Roper C."/>
            <person name="Heimlech-Rivalta G."/>
        </authorList>
    </citation>
    <scope>NUCLEOTIDE SEQUENCE</scope>
    <source>
        <strain evidence="2">CF00136</strain>
    </source>
</reference>
<name>A0A9W8S863_9HYPO</name>
<evidence type="ECO:0000313" key="3">
    <source>
        <dbReference type="Proteomes" id="UP001152049"/>
    </source>
</evidence>
<dbReference type="OrthoDB" id="408152at2759"/>
<dbReference type="PANTHER" id="PTHR36978:SF4">
    <property type="entry name" value="P-LOOP CONTAINING NUCLEOSIDE TRIPHOSPHATE HYDROLASE PROTEIN"/>
    <property type="match status" value="1"/>
</dbReference>
<proteinExistence type="predicted"/>
<sequence>MSDIASSSSKPKRDMKVLSLGLPRTGSASMAEALTMLGYKGVYHGIQALDAPNDWAMMNRAADASFPNLPTYTGRPFTRKEWDELWGHCEAVTDVASVFAPQLIEAYPDAKVILVIRDYEPWFKSMDEGVLKALWNPIAWFSIFAIEPLLGSVAGLTARKQMLGLFQAQTGEEARQKGRETYERHHRVIREMVPKEQLLEYRLGEGWRPICEFLDKPLPDEEFPWVNEAAELKRVISDKIKRNTTAAAMVVLPWAGAAAAVGVGLWAILRK</sequence>
<dbReference type="InterPro" id="IPR040632">
    <property type="entry name" value="Sulfotransfer_4"/>
</dbReference>
<dbReference type="PANTHER" id="PTHR36978">
    <property type="entry name" value="P-LOOP CONTAINING NUCLEOTIDE TRIPHOSPHATE HYDROLASE"/>
    <property type="match status" value="1"/>
</dbReference>
<dbReference type="Pfam" id="PF17784">
    <property type="entry name" value="Sulfotransfer_4"/>
    <property type="match status" value="1"/>
</dbReference>
<dbReference type="Proteomes" id="UP001152049">
    <property type="component" value="Unassembled WGS sequence"/>
</dbReference>
<feature type="transmembrane region" description="Helical" evidence="1">
    <location>
        <begin position="246"/>
        <end position="269"/>
    </location>
</feature>
<dbReference type="EMBL" id="JAOQAZ010000005">
    <property type="protein sequence ID" value="KAJ4266040.1"/>
    <property type="molecule type" value="Genomic_DNA"/>
</dbReference>
<dbReference type="Gene3D" id="3.40.50.300">
    <property type="entry name" value="P-loop containing nucleotide triphosphate hydrolases"/>
    <property type="match status" value="1"/>
</dbReference>
<keyword evidence="1" id="KW-0472">Membrane</keyword>
<keyword evidence="1" id="KW-1133">Transmembrane helix</keyword>
<dbReference type="InterPro" id="IPR027417">
    <property type="entry name" value="P-loop_NTPase"/>
</dbReference>
<gene>
    <name evidence="2" type="ORF">NW762_004013</name>
</gene>